<evidence type="ECO:0000313" key="2">
    <source>
        <dbReference type="EMBL" id="GAA3500164.1"/>
    </source>
</evidence>
<organism evidence="2 3">
    <name type="scientific">Streptomyces prasinosporus</name>
    <dbReference type="NCBI Taxonomy" id="68256"/>
    <lineage>
        <taxon>Bacteria</taxon>
        <taxon>Bacillati</taxon>
        <taxon>Actinomycetota</taxon>
        <taxon>Actinomycetes</taxon>
        <taxon>Kitasatosporales</taxon>
        <taxon>Streptomycetaceae</taxon>
        <taxon>Streptomyces</taxon>
        <taxon>Streptomyces albogriseolus group</taxon>
    </lineage>
</organism>
<comment type="caution">
    <text evidence="2">The sequence shown here is derived from an EMBL/GenBank/DDBJ whole genome shotgun (WGS) entry which is preliminary data.</text>
</comment>
<feature type="region of interest" description="Disordered" evidence="1">
    <location>
        <begin position="1"/>
        <end position="44"/>
    </location>
</feature>
<dbReference type="EMBL" id="BAAAXF010000052">
    <property type="protein sequence ID" value="GAA3500164.1"/>
    <property type="molecule type" value="Genomic_DNA"/>
</dbReference>
<evidence type="ECO:0000313" key="3">
    <source>
        <dbReference type="Proteomes" id="UP001501455"/>
    </source>
</evidence>
<dbReference type="Proteomes" id="UP001501455">
    <property type="component" value="Unassembled WGS sequence"/>
</dbReference>
<protein>
    <submittedName>
        <fullName evidence="2">Uncharacterized protein</fullName>
    </submittedName>
</protein>
<keyword evidence="3" id="KW-1185">Reference proteome</keyword>
<proteinExistence type="predicted"/>
<gene>
    <name evidence="2" type="ORF">GCM10019016_072690</name>
</gene>
<reference evidence="3" key="1">
    <citation type="journal article" date="2019" name="Int. J. Syst. Evol. Microbiol.">
        <title>The Global Catalogue of Microorganisms (GCM) 10K type strain sequencing project: providing services to taxonomists for standard genome sequencing and annotation.</title>
        <authorList>
            <consortium name="The Broad Institute Genomics Platform"/>
            <consortium name="The Broad Institute Genome Sequencing Center for Infectious Disease"/>
            <person name="Wu L."/>
            <person name="Ma J."/>
        </authorList>
    </citation>
    <scope>NUCLEOTIDE SEQUENCE [LARGE SCALE GENOMIC DNA]</scope>
    <source>
        <strain evidence="3">JCM 4816</strain>
    </source>
</reference>
<evidence type="ECO:0000256" key="1">
    <source>
        <dbReference type="SAM" id="MobiDB-lite"/>
    </source>
</evidence>
<name>A0ABP6U0C4_9ACTN</name>
<accession>A0ABP6U0C4</accession>
<sequence>MAVTLPSWASQGQVTLHAPEDAVRLPATGARGREGAAGSGERRS</sequence>